<sequence>MRLKGSSVQIKAYIRTLCTSSRVDKSFAKWYQSLWQPKSNEPPYDHVVQLGDPVLRVPSNPIPEKELKSPEVQYLVKHLVKVMRSYKCVGLAAPQLGLPLRAFVMEFKDDLRDQYTKADYKLREMEPLPLTVFLNPELKVLNYEKVTHTEACESVRGYRADVARYREVLVKGFDASGEPQELQLKGWPARIAQHEMDHLNGIVYTDVMHRKSFTCTCWQAVNANQGRIQLSFANK</sequence>
<evidence type="ECO:0000256" key="5">
    <source>
        <dbReference type="ARBA" id="ARBA00037114"/>
    </source>
</evidence>
<dbReference type="CDD" id="cd00487">
    <property type="entry name" value="Pep_deformylase"/>
    <property type="match status" value="1"/>
</dbReference>
<dbReference type="EC" id="3.5.1.88" evidence="7"/>
<comment type="catalytic activity">
    <reaction evidence="6 7">
        <text>N-terminal N-formyl-L-methionyl-[peptide] + H2O = N-terminal L-methionyl-[peptide] + formate</text>
        <dbReference type="Rhea" id="RHEA:24420"/>
        <dbReference type="Rhea" id="RHEA-COMP:10639"/>
        <dbReference type="Rhea" id="RHEA-COMP:10640"/>
        <dbReference type="ChEBI" id="CHEBI:15377"/>
        <dbReference type="ChEBI" id="CHEBI:15740"/>
        <dbReference type="ChEBI" id="CHEBI:49298"/>
        <dbReference type="ChEBI" id="CHEBI:64731"/>
        <dbReference type="EC" id="3.5.1.88"/>
    </reaction>
</comment>
<evidence type="ECO:0000256" key="7">
    <source>
        <dbReference type="RuleBase" id="RU362111"/>
    </source>
</evidence>
<dbReference type="VEuPathDB" id="VectorBase:ACUA018888"/>
<keyword evidence="9" id="KW-1185">Reference proteome</keyword>
<dbReference type="EnsemblMetazoa" id="ACUA018888-RA">
    <property type="protein sequence ID" value="ACUA018888-PA"/>
    <property type="gene ID" value="ACUA018888"/>
</dbReference>
<dbReference type="GO" id="GO:0006412">
    <property type="term" value="P:translation"/>
    <property type="evidence" value="ECO:0007669"/>
    <property type="project" value="UniProtKB-KW"/>
</dbReference>
<evidence type="ECO:0000256" key="3">
    <source>
        <dbReference type="ARBA" id="ARBA00022801"/>
    </source>
</evidence>
<reference evidence="9" key="1">
    <citation type="submission" date="2013-09" db="EMBL/GenBank/DDBJ databases">
        <title>The Genome Sequence of Anopheles culicifacies species A.</title>
        <authorList>
            <consortium name="The Broad Institute Genomics Platform"/>
            <person name="Neafsey D.E."/>
            <person name="Besansky N."/>
            <person name="Howell P."/>
            <person name="Walton C."/>
            <person name="Young S.K."/>
            <person name="Zeng Q."/>
            <person name="Gargeya S."/>
            <person name="Fitzgerald M."/>
            <person name="Haas B."/>
            <person name="Abouelleil A."/>
            <person name="Allen A.W."/>
            <person name="Alvarado L."/>
            <person name="Arachchi H.M."/>
            <person name="Berlin A.M."/>
            <person name="Chapman S.B."/>
            <person name="Gainer-Dewar J."/>
            <person name="Goldberg J."/>
            <person name="Griggs A."/>
            <person name="Gujja S."/>
            <person name="Hansen M."/>
            <person name="Howarth C."/>
            <person name="Imamovic A."/>
            <person name="Ireland A."/>
            <person name="Larimer J."/>
            <person name="McCowan C."/>
            <person name="Murphy C."/>
            <person name="Pearson M."/>
            <person name="Poon T.W."/>
            <person name="Priest M."/>
            <person name="Roberts A."/>
            <person name="Saif S."/>
            <person name="Shea T."/>
            <person name="Sisk P."/>
            <person name="Sykes S."/>
            <person name="Wortman J."/>
            <person name="Nusbaum C."/>
            <person name="Birren B."/>
        </authorList>
    </citation>
    <scope>NUCLEOTIDE SEQUENCE [LARGE SCALE GENOMIC DNA]</scope>
    <source>
        <strain evidence="9">A-37</strain>
    </source>
</reference>
<reference evidence="8" key="2">
    <citation type="submission" date="2020-05" db="UniProtKB">
        <authorList>
            <consortium name="EnsemblMetazoa"/>
        </authorList>
    </citation>
    <scope>IDENTIFICATION</scope>
    <source>
        <strain evidence="8">A-37</strain>
    </source>
</reference>
<organism evidence="8 9">
    <name type="scientific">Anopheles culicifacies</name>
    <dbReference type="NCBI Taxonomy" id="139723"/>
    <lineage>
        <taxon>Eukaryota</taxon>
        <taxon>Metazoa</taxon>
        <taxon>Ecdysozoa</taxon>
        <taxon>Arthropoda</taxon>
        <taxon>Hexapoda</taxon>
        <taxon>Insecta</taxon>
        <taxon>Pterygota</taxon>
        <taxon>Neoptera</taxon>
        <taxon>Endopterygota</taxon>
        <taxon>Diptera</taxon>
        <taxon>Nematocera</taxon>
        <taxon>Culicoidea</taxon>
        <taxon>Culicidae</taxon>
        <taxon>Anophelinae</taxon>
        <taxon>Anopheles</taxon>
        <taxon>culicifacies species complex</taxon>
    </lineage>
</organism>
<dbReference type="Gene3D" id="3.90.45.10">
    <property type="entry name" value="Peptide deformylase"/>
    <property type="match status" value="1"/>
</dbReference>
<evidence type="ECO:0000256" key="6">
    <source>
        <dbReference type="ARBA" id="ARBA00048875"/>
    </source>
</evidence>
<keyword evidence="4 7" id="KW-0648">Protein biosynthesis</keyword>
<dbReference type="STRING" id="139723.A0A182MI78"/>
<dbReference type="NCBIfam" id="NF001159">
    <property type="entry name" value="PRK00150.1-3"/>
    <property type="match status" value="1"/>
</dbReference>
<dbReference type="InterPro" id="IPR023635">
    <property type="entry name" value="Peptide_deformylase"/>
</dbReference>
<dbReference type="EMBL" id="AXCM01001964">
    <property type="status" value="NOT_ANNOTATED_CDS"/>
    <property type="molecule type" value="Genomic_DNA"/>
</dbReference>
<evidence type="ECO:0000256" key="1">
    <source>
        <dbReference type="ARBA" id="ARBA00010759"/>
    </source>
</evidence>
<dbReference type="Pfam" id="PF01327">
    <property type="entry name" value="Pep_deformylase"/>
    <property type="match status" value="1"/>
</dbReference>
<comment type="similarity">
    <text evidence="1 7">Belongs to the polypeptide deformylase family.</text>
</comment>
<dbReference type="GO" id="GO:0005739">
    <property type="term" value="C:mitochondrion"/>
    <property type="evidence" value="ECO:0007669"/>
    <property type="project" value="TreeGrafter"/>
</dbReference>
<protein>
    <recommendedName>
        <fullName evidence="7">Peptide deformylase</fullName>
        <ecNumber evidence="7">3.5.1.88</ecNumber>
    </recommendedName>
</protein>
<dbReference type="GO" id="GO:0042586">
    <property type="term" value="F:peptide deformylase activity"/>
    <property type="evidence" value="ECO:0007669"/>
    <property type="project" value="UniProtKB-EC"/>
</dbReference>
<name>A0A182MI78_9DIPT</name>
<dbReference type="HAMAP" id="MF_00163">
    <property type="entry name" value="Pep_deformylase"/>
    <property type="match status" value="1"/>
</dbReference>
<evidence type="ECO:0000313" key="8">
    <source>
        <dbReference type="EnsemblMetazoa" id="ACUA018888-PA"/>
    </source>
</evidence>
<dbReference type="PRINTS" id="PR01576">
    <property type="entry name" value="PDEFORMYLASE"/>
</dbReference>
<keyword evidence="2 7" id="KW-0479">Metal-binding</keyword>
<dbReference type="InterPro" id="IPR036821">
    <property type="entry name" value="Peptide_deformylase_sf"/>
</dbReference>
<comment type="function">
    <text evidence="5 7">Removes the formyl group from the N-terminal Met of newly synthesized proteins.</text>
</comment>
<evidence type="ECO:0000256" key="4">
    <source>
        <dbReference type="ARBA" id="ARBA00022917"/>
    </source>
</evidence>
<dbReference type="PIRSF" id="PIRSF004749">
    <property type="entry name" value="Pep_def"/>
    <property type="match status" value="1"/>
</dbReference>
<dbReference type="AlphaFoldDB" id="A0A182MI78"/>
<dbReference type="GO" id="GO:0046872">
    <property type="term" value="F:metal ion binding"/>
    <property type="evidence" value="ECO:0007669"/>
    <property type="project" value="UniProtKB-KW"/>
</dbReference>
<dbReference type="FunFam" id="3.90.45.10:FF:000003">
    <property type="entry name" value="Peptide deformylase"/>
    <property type="match status" value="1"/>
</dbReference>
<evidence type="ECO:0000313" key="9">
    <source>
        <dbReference type="Proteomes" id="UP000075883"/>
    </source>
</evidence>
<accession>A0A182MI78</accession>
<dbReference type="PANTHER" id="PTHR10458">
    <property type="entry name" value="PEPTIDE DEFORMYLASE"/>
    <property type="match status" value="1"/>
</dbReference>
<proteinExistence type="inferred from homology"/>
<evidence type="ECO:0000256" key="2">
    <source>
        <dbReference type="ARBA" id="ARBA00022723"/>
    </source>
</evidence>
<dbReference type="SUPFAM" id="SSF56420">
    <property type="entry name" value="Peptide deformylase"/>
    <property type="match status" value="1"/>
</dbReference>
<keyword evidence="3 7" id="KW-0378">Hydrolase</keyword>
<dbReference type="Proteomes" id="UP000075883">
    <property type="component" value="Unassembled WGS sequence"/>
</dbReference>
<dbReference type="PANTHER" id="PTHR10458:SF2">
    <property type="entry name" value="PEPTIDE DEFORMYLASE, MITOCHONDRIAL"/>
    <property type="match status" value="1"/>
</dbReference>